<feature type="domain" description="Dynein heavy chain linker" evidence="18">
    <location>
        <begin position="262"/>
        <end position="662"/>
    </location>
</feature>
<dbReference type="FunFam" id="3.40.50.300:FF:003748">
    <property type="entry name" value="Dynein heavy chain 7"/>
    <property type="match status" value="1"/>
</dbReference>
<feature type="domain" description="Dynein heavy chain ATP-binding dynein motor region" evidence="22">
    <location>
        <begin position="2451"/>
        <end position="2576"/>
    </location>
</feature>
<evidence type="ECO:0000259" key="23">
    <source>
        <dbReference type="Pfam" id="PF17852"/>
    </source>
</evidence>
<evidence type="ECO:0000259" key="25">
    <source>
        <dbReference type="Pfam" id="PF18199"/>
    </source>
</evidence>
<dbReference type="InterPro" id="IPR035706">
    <property type="entry name" value="AAA_9"/>
</dbReference>
<dbReference type="InterPro" id="IPR024743">
    <property type="entry name" value="Dynein_HC_stalk"/>
</dbReference>
<dbReference type="FunFam" id="3.40.50.300:FF:000362">
    <property type="entry name" value="Dynein, axonemal, heavy chain 6"/>
    <property type="match status" value="1"/>
</dbReference>
<dbReference type="Pfam" id="PF12777">
    <property type="entry name" value="MT"/>
    <property type="match status" value="1"/>
</dbReference>
<dbReference type="Gene3D" id="1.20.920.30">
    <property type="match status" value="1"/>
</dbReference>
<evidence type="ECO:0000313" key="28">
    <source>
        <dbReference type="Proteomes" id="UP000077202"/>
    </source>
</evidence>
<dbReference type="InterPro" id="IPR042228">
    <property type="entry name" value="Dynein_linker_3"/>
</dbReference>
<dbReference type="Gene3D" id="3.10.490.20">
    <property type="match status" value="1"/>
</dbReference>
<evidence type="ECO:0000256" key="2">
    <source>
        <dbReference type="ARBA" id="ARBA00008887"/>
    </source>
</evidence>
<dbReference type="InterPro" id="IPR054354">
    <property type="entry name" value="DYNC2H1-like_lid"/>
</dbReference>
<dbReference type="InterPro" id="IPR041466">
    <property type="entry name" value="Dynein_AAA5_ext"/>
</dbReference>
<evidence type="ECO:0000259" key="21">
    <source>
        <dbReference type="Pfam" id="PF12780"/>
    </source>
</evidence>
<keyword evidence="4" id="KW-0493">Microtubule</keyword>
<dbReference type="Gene3D" id="1.10.8.1220">
    <property type="match status" value="1"/>
</dbReference>
<keyword evidence="3" id="KW-0963">Cytoplasm</keyword>
<dbReference type="FunFam" id="1.10.8.710:FF:000004">
    <property type="entry name" value="Dynein axonemal heavy chain 6"/>
    <property type="match status" value="1"/>
</dbReference>
<evidence type="ECO:0000256" key="8">
    <source>
        <dbReference type="ARBA" id="ARBA00022840"/>
    </source>
</evidence>
<dbReference type="GO" id="GO:0045505">
    <property type="term" value="F:dynein intermediate chain binding"/>
    <property type="evidence" value="ECO:0007669"/>
    <property type="project" value="InterPro"/>
</dbReference>
<dbReference type="Gene3D" id="1.10.8.710">
    <property type="match status" value="1"/>
</dbReference>
<feature type="coiled-coil region" evidence="16">
    <location>
        <begin position="2286"/>
        <end position="2334"/>
    </location>
</feature>
<feature type="domain" description="Dynein heavy chain AAA lid" evidence="24">
    <location>
        <begin position="2960"/>
        <end position="3087"/>
    </location>
</feature>
<dbReference type="Pfam" id="PF12775">
    <property type="entry name" value="AAA_7"/>
    <property type="match status" value="1"/>
</dbReference>
<dbReference type="Pfam" id="PF03028">
    <property type="entry name" value="Dynein_heavy"/>
    <property type="match status" value="1"/>
</dbReference>
<feature type="domain" description="Dynein heavy chain hydrolytic ATP-binding dynein motor region" evidence="19">
    <location>
        <begin position="798"/>
        <end position="1137"/>
    </location>
</feature>
<dbReference type="Gene3D" id="3.20.180.20">
    <property type="entry name" value="Dynein heavy chain, N-terminal domain 2"/>
    <property type="match status" value="1"/>
</dbReference>
<dbReference type="InterPro" id="IPR024317">
    <property type="entry name" value="Dynein_heavy_chain_D4_dom"/>
</dbReference>
<dbReference type="FunFam" id="1.20.58.1120:FF:000001">
    <property type="entry name" value="dynein heavy chain 2, axonemal"/>
    <property type="match status" value="1"/>
</dbReference>
<comment type="caution">
    <text evidence="27">The sequence shown here is derived from an EMBL/GenBank/DDBJ whole genome shotgun (WGS) entry which is preliminary data.</text>
</comment>
<dbReference type="InterPro" id="IPR041658">
    <property type="entry name" value="AAA_lid_11"/>
</dbReference>
<evidence type="ECO:0000259" key="17">
    <source>
        <dbReference type="Pfam" id="PF03028"/>
    </source>
</evidence>
<dbReference type="Gene3D" id="1.20.920.20">
    <property type="match status" value="1"/>
</dbReference>
<dbReference type="InterPro" id="IPR026983">
    <property type="entry name" value="DHC"/>
</dbReference>
<dbReference type="FunFam" id="1.10.287.2620:FF:000001">
    <property type="entry name" value="Cytoplasmic dynein heavy chain 1"/>
    <property type="match status" value="1"/>
</dbReference>
<name>A0A176W5G9_MARPO</name>
<dbReference type="Gene3D" id="1.20.1270.280">
    <property type="match status" value="1"/>
</dbReference>
<dbReference type="Gene3D" id="1.10.287.2620">
    <property type="match status" value="1"/>
</dbReference>
<dbReference type="Gene3D" id="3.40.50.300">
    <property type="entry name" value="P-loop containing nucleotide triphosphate hydrolases"/>
    <property type="match status" value="5"/>
</dbReference>
<evidence type="ECO:0000259" key="19">
    <source>
        <dbReference type="Pfam" id="PF12774"/>
    </source>
</evidence>
<dbReference type="InterPro" id="IPR027417">
    <property type="entry name" value="P-loop_NTPase"/>
</dbReference>
<dbReference type="GO" id="GO:0030286">
    <property type="term" value="C:dynein complex"/>
    <property type="evidence" value="ECO:0007669"/>
    <property type="project" value="UniProtKB-KW"/>
</dbReference>
<dbReference type="PANTHER" id="PTHR22878:SF68">
    <property type="entry name" value="DYNEIN HEAVY CHAIN 6, AXONEMAL-LIKE"/>
    <property type="match status" value="1"/>
</dbReference>
<dbReference type="InterPro" id="IPR041228">
    <property type="entry name" value="Dynein_C"/>
</dbReference>
<feature type="domain" description="Dynein 2 heavy chain 1 cytoplasmic ATPase lid" evidence="26">
    <location>
        <begin position="1634"/>
        <end position="1724"/>
    </location>
</feature>
<keyword evidence="11 16" id="KW-0175">Coiled coil</keyword>
<dbReference type="Gene3D" id="1.10.8.720">
    <property type="entry name" value="Region D6 of dynein motor"/>
    <property type="match status" value="1"/>
</dbReference>
<evidence type="ECO:0000256" key="3">
    <source>
        <dbReference type="ARBA" id="ARBA00022490"/>
    </source>
</evidence>
<dbReference type="Pfam" id="PF12781">
    <property type="entry name" value="AAA_9"/>
    <property type="match status" value="1"/>
</dbReference>
<evidence type="ECO:0000259" key="26">
    <source>
        <dbReference type="Pfam" id="PF22597"/>
    </source>
</evidence>
<keyword evidence="12" id="KW-0969">Cilium</keyword>
<dbReference type="InterPro" id="IPR042219">
    <property type="entry name" value="AAA_lid_11_sf"/>
</dbReference>
<dbReference type="InterPro" id="IPR035699">
    <property type="entry name" value="AAA_6"/>
</dbReference>
<evidence type="ECO:0000256" key="6">
    <source>
        <dbReference type="ARBA" id="ARBA00022741"/>
    </source>
</evidence>
<dbReference type="EMBL" id="LVLJ01001743">
    <property type="protein sequence ID" value="OAE28274.1"/>
    <property type="molecule type" value="Genomic_DNA"/>
</dbReference>
<dbReference type="Pfam" id="PF17852">
    <property type="entry name" value="Dynein_AAA_lid"/>
    <property type="match status" value="1"/>
</dbReference>
<dbReference type="InterPro" id="IPR013602">
    <property type="entry name" value="Dynein_heavy_linker"/>
</dbReference>
<evidence type="ECO:0000259" key="24">
    <source>
        <dbReference type="Pfam" id="PF18198"/>
    </source>
</evidence>
<keyword evidence="14" id="KW-0206">Cytoskeleton</keyword>
<dbReference type="Pfam" id="PF18199">
    <property type="entry name" value="Dynein_C"/>
    <property type="match status" value="1"/>
</dbReference>
<evidence type="ECO:0000259" key="20">
    <source>
        <dbReference type="Pfam" id="PF12777"/>
    </source>
</evidence>
<dbReference type="FunFam" id="3.40.50.300:FF:000063">
    <property type="entry name" value="dynein heavy chain 6, axonemal"/>
    <property type="match status" value="1"/>
</dbReference>
<evidence type="ECO:0000256" key="12">
    <source>
        <dbReference type="ARBA" id="ARBA00023069"/>
    </source>
</evidence>
<dbReference type="FunFam" id="3.10.490.20:FF:000008">
    <property type="entry name" value="dynein heavy chain 2, axonemal"/>
    <property type="match status" value="1"/>
</dbReference>
<evidence type="ECO:0000256" key="15">
    <source>
        <dbReference type="ARBA" id="ARBA00023273"/>
    </source>
</evidence>
<keyword evidence="15" id="KW-0966">Cell projection</keyword>
<dbReference type="Pfam" id="PF08393">
    <property type="entry name" value="DHC_N2"/>
    <property type="match status" value="1"/>
</dbReference>
<dbReference type="FunFam" id="1.20.920.30:FF:000005">
    <property type="entry name" value="Dynein, axonemal, heavy chain 2"/>
    <property type="match status" value="1"/>
</dbReference>
<evidence type="ECO:0008006" key="29">
    <source>
        <dbReference type="Google" id="ProtNLM"/>
    </source>
</evidence>
<dbReference type="FunFam" id="3.40.50.300:FF:002141">
    <property type="entry name" value="Dynein heavy chain"/>
    <property type="match status" value="1"/>
</dbReference>
<dbReference type="FunFam" id="1.20.920.20:FF:000001">
    <property type="entry name" value="dynein heavy chain 2, axonemal"/>
    <property type="match status" value="1"/>
</dbReference>
<feature type="domain" description="Dynein heavy chain AAA 5 extension" evidence="23">
    <location>
        <begin position="1310"/>
        <end position="1433"/>
    </location>
</feature>
<evidence type="ECO:0000256" key="16">
    <source>
        <dbReference type="SAM" id="Coils"/>
    </source>
</evidence>
<proteinExistence type="inferred from homology"/>
<dbReference type="Pfam" id="PF22597">
    <property type="entry name" value="DYN_lid"/>
    <property type="match status" value="1"/>
</dbReference>
<feature type="domain" description="Dynein heavy chain AAA module D4" evidence="21">
    <location>
        <begin position="1799"/>
        <end position="2058"/>
    </location>
</feature>
<dbReference type="PANTHER" id="PTHR22878">
    <property type="entry name" value="DYNEIN HEAVY CHAIN 6, AXONEMAL-LIKE-RELATED"/>
    <property type="match status" value="1"/>
</dbReference>
<evidence type="ECO:0000259" key="18">
    <source>
        <dbReference type="Pfam" id="PF08393"/>
    </source>
</evidence>
<keyword evidence="28" id="KW-1185">Reference proteome</keyword>
<dbReference type="Gene3D" id="6.10.140.1060">
    <property type="match status" value="1"/>
</dbReference>
<dbReference type="Proteomes" id="UP000077202">
    <property type="component" value="Unassembled WGS sequence"/>
</dbReference>
<dbReference type="Pfam" id="PF18198">
    <property type="entry name" value="AAA_lid_11"/>
    <property type="match status" value="1"/>
</dbReference>
<sequence>MDVIRSLRRLLYHPVLDGVVDKGDSGLENLATYLDLIGEAQFGGLIASIKVSISLAYKDADKNKVTFKPYVDTAIKSKFISKQSMRDEVFINEIHASEKKMAVKPTTVEEFVDIANFAEAFHSKLDKLEIEFDLIHDHYALMRDHNIPIPDLEYASYLMMNNDFQACKEAMEIVEETKNENIKRFSSDLAVEVDKLRKDVITIRETAQNPMTLDPDADQEVVLEYMSKLNQDVTTQKIAAQRIVMYQKLFQVDESRFDDLLQAAEEVDLRYSLWQGLKELAEKSGAWIATHFESLDTQEVEEVVNRYAKLTVKLERGIVPNPVVQRLRKQVDDLRLSVPVMQNMRNKCLRDRHWKKIELEISHKIERNAQFTLGKLIEYNVMEYKAAIANISNEATQEAALEELMEGVKQKWSTIEFVVKQYKEFKDVYVLGGVDDVLSALEDSMVTMNTVTSSRYVAGIKGEVDKMEGQLKHFGKTLDQWCECQKQWMYLESIFSAPDIQRQLPNESKAFFAVDKQFKDIMKRTHDRANALQAGTSPGWLETFQKSNETLEKIQKNLEDYLETKRMAFPRFYFLSNDELLEILAQTRNVQAVQPHMSKCFDGIRSLDFGEDPKSIDIYAMISGEGERVGLGKNLKARGNVENWLTSVEQNMVSSLRRLAKAAVQDYDKRPRPQWTLLHAAQLVVMTSQIYWSKMVEDALKGGGEKSVETLLVESLNLCISQLEALSVLVRGELKSLQRKILCALITIDVHARDILDDMIREKIFKSTEFGWQMQLRYYWDDELEDSTIRQTNARFTYAYEYLGAQPRLVITPLTDRCYMTLTGALHLKLGGAPAGPAGTGKTETTKDLAKALGIQCVVFNCGDNLDFRVFNSKNSMTLTSFFMGKFFAGLAQCGAWACFDEFNRIDIEVLSVVAQQLLTIQNALKARLARFNFEGREIKLLATCGVFITMNPGYAGRTELPDNLKVLFRPVSMMIPDYALVAEVMLFSEGFANAKVLSRKMVKLYKLSSEQLSQQDHYDFGMRAVKSVLVMAGALKRANPDLVEDVVLIRAFKDSNLPKFLAQDVSLFLAIITDLFPGVEIPPQDFGELKLAIEECILEGGLQIVDAFVIKVIQLFETMNVRFGVMAVGPTGGGKTTCYRLLRDAMTKLRVRGHDNPAFQKTHAYVLNPKCIKMGELYGEYNLLTNEWTDGLGSTIIRAAVADTTQDRKWIVFDGPVDAIWIENMNTVLDDNCVLCLPNGERIKLNPTTMRMLFEVQDLAVASPATVSRCGMVYVPPEELGWRPYVKSWLQRFPKEIGIVLTPQCRDYIQGLFNEWMDTGLKFLRNHLQETIPSVNINIVTTLCWYYQGLLQPSRGISLAGEFNDQITGTLSRIFAFAFVWSVGGNIRHTSIERFDKFIRKECETLAAYPGGDTVFEYFVNVKEQSLSPWEEVIPSFTYKPGVSFFSLMVPTLDTVRLGWLFELNIEIQRSVLFAGVSGAGKSAIVLDLISKLAEAKNMMAIVLNFSAQTTAIATQEAIESKLEKKGKNRFGGPFGKKIICFVDDVNMPMREKYFAQPPIELLRQFQDFRGFYDRVHLFWKDIADMTIAAACGPPGGGRNEVTPRFFRHFSMVSVQPPTEMTLRTIFGAILSGFLALFPAECKPYTKPIVDCSIEVFMRMSQELLPTPQKSHYTFNLRDVSKIFQGILMVKPVDCATKKQLRSLWIHESMRVFHDRLINAEDKLYFTTIVHELLKRSMETIETHKELFEDQIIMYGDFLRPGYSAEDRRYEQVTDFSKLPQLFKDYLEDYNMSTPKVMKLVFFKDAIAHTARLARILRQPRGNAMLVGVGGSGKQSLTRFACFLSEYTCFQIELTKGYSNFEFREDLKKIYKVAGIDGKPITFLFTDTQIVNEGFVEDINNLLNSGEVPGLFAVDEKDRLCVDIREYALTLGIPLTKDSLYNCFINRSREFIHVVLCMSPVGDPFRSRCRQFPSLINCCTIDWFDEWPEEALLTVSNHFLAAVDLGNDLVKKKVASMCVSIHTSVSDMATKFFNELRRKYYITPKSYLDCVNLYVELLNEKRIESLAAQDRFINGLNKLKETNELIATMKIELGELQPILAEKSEITNKLLNEVSKETAAAQQVKETVVVEEKQVKEQAAATQLIKDDAQKDLDAAMPALNAAVDALNSLNKSDITELKSFAKPPSLVLLTMEAVCILLGEAVGWDSAKKIMADVTFIKRLMEYNKDAITPQVQKKLQKYINDPLFIPEAVQKQSNAATSMCMWVRAMNVYADIAKVVAPKKAALNQAEAALKLAADTLAGKQKQLADVEAQVAKLKANLDVVQADMDKLKGQALLTENRLIRAGKLTSALGDEAVRWRETAAEIGEKRKLLVGDVFLCAVCISYYGAFSGPYRAALVASWIQRFKDEEIPVSDDCSLRGILATPVEVREWNIWGLPSDNVSVDNGILVFEKKGRWLIRLGDTDVDYDPHFKLYMTTKLSNPHYLPEVCIKVTLVNFTVTMIGLEDQLLGDVVRKERADLEEQNDRLVVSISSDKKQLKDLEDKILRLLKESEGNILDDEVLINTLNNSKLTSGVIQGRVKQAEITEKEIKSAREEYRVVAKRGSILYFIISDLALIDSMYQYSLSYFAQLFNQCIDASPRSEVLEDRLQILIRYMTEFLYMSVSRGLFEEHKLTFSFLICTSIMKYMGEINQEDWVFFLIGGSDTVPEGALPNPDNRIIPDRVWVSIVKLEETRPETFKKLTKDITSGWANWSQYFKTPEPHIFPLPGVWKEKLTPFQQLLLLKVMRGEKLVFGVNLFVTAHLGQKFVGSVPLQLEEIFKDTSCINPVIFILTTGADPSGMLQRFAEKMDRKAGDRLHMISLGQGQGPVAETLIMKSRKSGDWVCLQNCHLASSWMIPMERIIEKFLPERADIHPDFRLWLTSFPSKDFPVPVLQNGIKLTNEPPKGVRANMLQSYTSIIIQERRKFGPLGWNVKYDFNSSDLECALQTLIMFLEEQPDIPWPALLYVTGEINYGGRVTDDLDRRCLMSTLKLYYDPAVLSDTYTFTSTGLYKSPPEGEHGSYVEYIKSFPTAEGPDLFGMHENANLTFQHQESNKILTVVASIQPKASTGGAGKNVGVTILELAAKLLEGLPVPLRPEEATEHIPEFGPTGQVNSLLVVLQQESERFNRLIKVMRSTLVELQRAIKGLVVMSAELEAMFNNFIANKVPELWNAVAYPSLKPLSSWILDHQKRMEFMRVWIHDGNPLCFWLPGFFFPQGFMTGALQNHARKYQIPIDTLNFGFKVMEYETGSDVKQAPEDGLYISGLYLDGARWDRKHKCLVEALPGEIYSPLPVVHFTPIVNYKPPTNEYQCPLYKTHVRAGVLTTTGASSNYILNVSLTIDPDTTPDFWVLQGIALLCQTPY</sequence>
<evidence type="ECO:0000313" key="27">
    <source>
        <dbReference type="EMBL" id="OAE28274.1"/>
    </source>
</evidence>
<dbReference type="GO" id="GO:0008569">
    <property type="term" value="F:minus-end-directed microtubule motor activity"/>
    <property type="evidence" value="ECO:0007669"/>
    <property type="project" value="InterPro"/>
</dbReference>
<comment type="similarity">
    <text evidence="2">Belongs to the dynein heavy chain family.</text>
</comment>
<dbReference type="FunFam" id="1.10.8.1220:FF:000001">
    <property type="entry name" value="Dynein axonemal heavy chain 5"/>
    <property type="match status" value="1"/>
</dbReference>
<keyword evidence="5" id="KW-0677">Repeat</keyword>
<dbReference type="FunFam" id="3.20.180.20:FF:000003">
    <property type="entry name" value="Dynein heavy chain 12, axonemal"/>
    <property type="match status" value="1"/>
</dbReference>
<keyword evidence="8" id="KW-0067">ATP-binding</keyword>
<evidence type="ECO:0000256" key="14">
    <source>
        <dbReference type="ARBA" id="ARBA00023212"/>
    </source>
</evidence>
<accession>A0A176W5G9</accession>
<feature type="domain" description="Dynein heavy chain C-terminal" evidence="25">
    <location>
        <begin position="3094"/>
        <end position="3402"/>
    </location>
</feature>
<comment type="subcellular location">
    <subcellularLocation>
        <location evidence="1">Cytoplasm</location>
        <location evidence="1">Cytoskeleton</location>
        <location evidence="1">Flagellum axoneme</location>
    </subcellularLocation>
</comment>
<feature type="domain" description="Dynein heavy chain coiled coil stalk" evidence="20">
    <location>
        <begin position="2072"/>
        <end position="2400"/>
    </location>
</feature>
<dbReference type="GO" id="GO:0060271">
    <property type="term" value="P:cilium assembly"/>
    <property type="evidence" value="ECO:0007669"/>
    <property type="project" value="UniProtKB-ARBA"/>
</dbReference>
<dbReference type="Gene3D" id="1.10.472.130">
    <property type="match status" value="1"/>
</dbReference>
<dbReference type="GO" id="GO:0005874">
    <property type="term" value="C:microtubule"/>
    <property type="evidence" value="ECO:0007669"/>
    <property type="project" value="UniProtKB-KW"/>
</dbReference>
<keyword evidence="6" id="KW-0547">Nucleotide-binding</keyword>
<evidence type="ECO:0000256" key="11">
    <source>
        <dbReference type="ARBA" id="ARBA00023054"/>
    </source>
</evidence>
<keyword evidence="13" id="KW-0505">Motor protein</keyword>
<dbReference type="Gene3D" id="1.20.58.1120">
    <property type="match status" value="1"/>
</dbReference>
<dbReference type="SUPFAM" id="SSF52540">
    <property type="entry name" value="P-loop containing nucleoside triphosphate hydrolases"/>
    <property type="match status" value="4"/>
</dbReference>
<dbReference type="GO" id="GO:0005929">
    <property type="term" value="C:cilium"/>
    <property type="evidence" value="ECO:0007669"/>
    <property type="project" value="UniProtKB-ARBA"/>
</dbReference>
<keyword evidence="7" id="KW-0970">Cilium biogenesis/degradation</keyword>
<keyword evidence="9" id="KW-0282">Flagellum</keyword>
<evidence type="ECO:0000256" key="5">
    <source>
        <dbReference type="ARBA" id="ARBA00022737"/>
    </source>
</evidence>
<dbReference type="GO" id="GO:0007018">
    <property type="term" value="P:microtubule-based movement"/>
    <property type="evidence" value="ECO:0007669"/>
    <property type="project" value="InterPro"/>
</dbReference>
<dbReference type="InterPro" id="IPR043160">
    <property type="entry name" value="Dynein_C_barrel"/>
</dbReference>
<dbReference type="InterPro" id="IPR042222">
    <property type="entry name" value="Dynein_2_N"/>
</dbReference>
<dbReference type="Gene3D" id="1.20.140.100">
    <property type="entry name" value="Dynein heavy chain, N-terminal domain 2"/>
    <property type="match status" value="1"/>
</dbReference>
<evidence type="ECO:0000256" key="1">
    <source>
        <dbReference type="ARBA" id="ARBA00004611"/>
    </source>
</evidence>
<gene>
    <name evidence="27" type="ORF">AXG93_223s1100</name>
</gene>
<dbReference type="Pfam" id="PF12774">
    <property type="entry name" value="AAA_6"/>
    <property type="match status" value="1"/>
</dbReference>
<evidence type="ECO:0000256" key="10">
    <source>
        <dbReference type="ARBA" id="ARBA00023017"/>
    </source>
</evidence>
<evidence type="ECO:0000256" key="13">
    <source>
        <dbReference type="ARBA" id="ARBA00023175"/>
    </source>
</evidence>
<keyword evidence="10" id="KW-0243">Dynein</keyword>
<dbReference type="FunFam" id="1.20.140.100:FF:000004">
    <property type="entry name" value="Dynein axonemal heavy chain 6"/>
    <property type="match status" value="1"/>
</dbReference>
<protein>
    <recommendedName>
        <fullName evidence="29">Dynein heavy chain</fullName>
    </recommendedName>
</protein>
<evidence type="ECO:0000259" key="22">
    <source>
        <dbReference type="Pfam" id="PF12781"/>
    </source>
</evidence>
<feature type="domain" description="Dynein heavy chain region D6 P-loop" evidence="17">
    <location>
        <begin position="2826"/>
        <end position="2943"/>
    </location>
</feature>
<dbReference type="Pfam" id="PF12780">
    <property type="entry name" value="AAA_8"/>
    <property type="match status" value="1"/>
</dbReference>
<organism evidence="27 28">
    <name type="scientific">Marchantia polymorpha subsp. ruderalis</name>
    <dbReference type="NCBI Taxonomy" id="1480154"/>
    <lineage>
        <taxon>Eukaryota</taxon>
        <taxon>Viridiplantae</taxon>
        <taxon>Streptophyta</taxon>
        <taxon>Embryophyta</taxon>
        <taxon>Marchantiophyta</taxon>
        <taxon>Marchantiopsida</taxon>
        <taxon>Marchantiidae</taxon>
        <taxon>Marchantiales</taxon>
        <taxon>Marchantiaceae</taxon>
        <taxon>Marchantia</taxon>
    </lineage>
</organism>
<evidence type="ECO:0000256" key="9">
    <source>
        <dbReference type="ARBA" id="ARBA00022846"/>
    </source>
</evidence>
<evidence type="ECO:0000256" key="4">
    <source>
        <dbReference type="ARBA" id="ARBA00022701"/>
    </source>
</evidence>
<reference evidence="27" key="1">
    <citation type="submission" date="2016-03" db="EMBL/GenBank/DDBJ databases">
        <title>Mechanisms controlling the formation of the plant cell surface in tip-growing cells are functionally conserved among land plants.</title>
        <authorList>
            <person name="Honkanen S."/>
            <person name="Jones V.A."/>
            <person name="Morieri G."/>
            <person name="Champion C."/>
            <person name="Hetherington A.J."/>
            <person name="Kelly S."/>
            <person name="Saint-Marcoux D."/>
            <person name="Proust H."/>
            <person name="Prescott H."/>
            <person name="Dolan L."/>
        </authorList>
    </citation>
    <scope>NUCLEOTIDE SEQUENCE [LARGE SCALE GENOMIC DNA]</scope>
    <source>
        <tissue evidence="27">Whole gametophyte</tissue>
    </source>
</reference>
<evidence type="ECO:0000256" key="7">
    <source>
        <dbReference type="ARBA" id="ARBA00022794"/>
    </source>
</evidence>
<dbReference type="InterPro" id="IPR043157">
    <property type="entry name" value="Dynein_AAA1S"/>
</dbReference>
<dbReference type="InterPro" id="IPR004273">
    <property type="entry name" value="Dynein_heavy_D6_P-loop"/>
</dbReference>
<dbReference type="GO" id="GO:0005524">
    <property type="term" value="F:ATP binding"/>
    <property type="evidence" value="ECO:0007669"/>
    <property type="project" value="UniProtKB-KW"/>
</dbReference>
<dbReference type="GO" id="GO:0051959">
    <property type="term" value="F:dynein light intermediate chain binding"/>
    <property type="evidence" value="ECO:0007669"/>
    <property type="project" value="InterPro"/>
</dbReference>